<gene>
    <name evidence="2" type="ORF">B1A_20406</name>
    <name evidence="4" type="ORF">B1B_02588</name>
    <name evidence="3" type="ORF">B2A_04119</name>
</gene>
<reference evidence="4" key="1">
    <citation type="submission" date="2013-08" db="EMBL/GenBank/DDBJ databases">
        <authorList>
            <person name="Mendez C."/>
            <person name="Richter M."/>
            <person name="Ferrer M."/>
            <person name="Sanchez J."/>
        </authorList>
    </citation>
    <scope>NUCLEOTIDE SEQUENCE</scope>
</reference>
<evidence type="ECO:0000259" key="1">
    <source>
        <dbReference type="Pfam" id="PF13358"/>
    </source>
</evidence>
<dbReference type="GO" id="GO:0003676">
    <property type="term" value="F:nucleic acid binding"/>
    <property type="evidence" value="ECO:0007669"/>
    <property type="project" value="InterPro"/>
</dbReference>
<feature type="domain" description="Tc1-like transposase DDE" evidence="1">
    <location>
        <begin position="1"/>
        <end position="59"/>
    </location>
</feature>
<dbReference type="Gene3D" id="3.30.420.10">
    <property type="entry name" value="Ribonuclease H-like superfamily/Ribonuclease H"/>
    <property type="match status" value="1"/>
</dbReference>
<accession>T1CWZ8</accession>
<dbReference type="InterPro" id="IPR038717">
    <property type="entry name" value="Tc1-like_DDE_dom"/>
</dbReference>
<dbReference type="EMBL" id="AUZX01015055">
    <property type="protein sequence ID" value="EQD30009.1"/>
    <property type="molecule type" value="Genomic_DNA"/>
</dbReference>
<dbReference type="Pfam" id="PF13358">
    <property type="entry name" value="DDE_3"/>
    <property type="match status" value="1"/>
</dbReference>
<organism evidence="4">
    <name type="scientific">mine drainage metagenome</name>
    <dbReference type="NCBI Taxonomy" id="410659"/>
    <lineage>
        <taxon>unclassified sequences</taxon>
        <taxon>metagenomes</taxon>
        <taxon>ecological metagenomes</taxon>
    </lineage>
</organism>
<sequence>MVISDNASYRPSRCHKKWRAEQSDRFDLSFLPAASPDLNSVERVWKLTRRRAVHNRYFPMLNVIAEAVEGRFDLWRGPNETLRRLCAIS</sequence>
<comment type="caution">
    <text evidence="4">The sequence shown here is derived from an EMBL/GenBank/DDBJ whole genome shotgun (WGS) entry which is preliminary data.</text>
</comment>
<name>T1CWZ8_9ZZZZ</name>
<protein>
    <submittedName>
        <fullName evidence="4">Transposase family protein</fullName>
    </submittedName>
</protein>
<dbReference type="InterPro" id="IPR036397">
    <property type="entry name" value="RNaseH_sf"/>
</dbReference>
<evidence type="ECO:0000313" key="4">
    <source>
        <dbReference type="EMBL" id="EQD74580.1"/>
    </source>
</evidence>
<reference evidence="4" key="2">
    <citation type="journal article" date="2014" name="ISME J.">
        <title>Microbial stratification in low pH oxic and suboxic macroscopic growths along an acid mine drainage.</title>
        <authorList>
            <person name="Mendez-Garcia C."/>
            <person name="Mesa V."/>
            <person name="Sprenger R.R."/>
            <person name="Richter M."/>
            <person name="Diez M.S."/>
            <person name="Solano J."/>
            <person name="Bargiela R."/>
            <person name="Golyshina O.V."/>
            <person name="Manteca A."/>
            <person name="Ramos J.L."/>
            <person name="Gallego J.R."/>
            <person name="Llorente I."/>
            <person name="Martins Dos Santos V.A."/>
            <person name="Jensen O.N."/>
            <person name="Pelaez A.I."/>
            <person name="Sanchez J."/>
            <person name="Ferrer M."/>
        </authorList>
    </citation>
    <scope>NUCLEOTIDE SEQUENCE</scope>
</reference>
<dbReference type="EMBL" id="AUZY01001548">
    <property type="protein sequence ID" value="EQD74580.1"/>
    <property type="molecule type" value="Genomic_DNA"/>
</dbReference>
<dbReference type="AlphaFoldDB" id="T1CWZ8"/>
<evidence type="ECO:0000313" key="3">
    <source>
        <dbReference type="EMBL" id="EQD59088.1"/>
    </source>
</evidence>
<proteinExistence type="predicted"/>
<evidence type="ECO:0000313" key="2">
    <source>
        <dbReference type="EMBL" id="EQD30009.1"/>
    </source>
</evidence>
<dbReference type="EMBL" id="AUZZ01002754">
    <property type="protein sequence ID" value="EQD59088.1"/>
    <property type="molecule type" value="Genomic_DNA"/>
</dbReference>